<dbReference type="AlphaFoldDB" id="W6Q940"/>
<name>W6Q940_PENRF</name>
<gene>
    <name evidence="1" type="ORF">PROQFM164_S02g003061</name>
</gene>
<evidence type="ECO:0000313" key="2">
    <source>
        <dbReference type="Proteomes" id="UP000030686"/>
    </source>
</evidence>
<organism evidence="1 2">
    <name type="scientific">Penicillium roqueforti (strain FM164)</name>
    <dbReference type="NCBI Taxonomy" id="1365484"/>
    <lineage>
        <taxon>Eukaryota</taxon>
        <taxon>Fungi</taxon>
        <taxon>Dikarya</taxon>
        <taxon>Ascomycota</taxon>
        <taxon>Pezizomycotina</taxon>
        <taxon>Eurotiomycetes</taxon>
        <taxon>Eurotiomycetidae</taxon>
        <taxon>Eurotiales</taxon>
        <taxon>Aspergillaceae</taxon>
        <taxon>Penicillium</taxon>
    </lineage>
</organism>
<protein>
    <submittedName>
        <fullName evidence="1">Genomic scaffold, ProqFM164S02</fullName>
    </submittedName>
</protein>
<sequence length="57" mass="6242">MFHPDRVATESFWGSLSGIRANQIKGPSPTCLRKSNVNTIAVEAISWLELVGQELAD</sequence>
<evidence type="ECO:0000313" key="1">
    <source>
        <dbReference type="EMBL" id="CDM32910.1"/>
    </source>
</evidence>
<accession>W6Q940</accession>
<reference evidence="1" key="1">
    <citation type="journal article" date="2014" name="Nat. Commun.">
        <title>Multiple recent horizontal transfers of a large genomic region in cheese making fungi.</title>
        <authorList>
            <person name="Cheeseman K."/>
            <person name="Ropars J."/>
            <person name="Renault P."/>
            <person name="Dupont J."/>
            <person name="Gouzy J."/>
            <person name="Branca A."/>
            <person name="Abraham A.L."/>
            <person name="Ceppi M."/>
            <person name="Conseiller E."/>
            <person name="Debuchy R."/>
            <person name="Malagnac F."/>
            <person name="Goarin A."/>
            <person name="Silar P."/>
            <person name="Lacoste S."/>
            <person name="Sallet E."/>
            <person name="Bensimon A."/>
            <person name="Giraud T."/>
            <person name="Brygoo Y."/>
        </authorList>
    </citation>
    <scope>NUCLEOTIDE SEQUENCE [LARGE SCALE GENOMIC DNA]</scope>
    <source>
        <strain evidence="1">FM164</strain>
    </source>
</reference>
<proteinExistence type="predicted"/>
<dbReference type="OrthoDB" id="4357037at2759"/>
<dbReference type="EMBL" id="HG792016">
    <property type="protein sequence ID" value="CDM32910.1"/>
    <property type="molecule type" value="Genomic_DNA"/>
</dbReference>
<dbReference type="Proteomes" id="UP000030686">
    <property type="component" value="Unassembled WGS sequence"/>
</dbReference>
<keyword evidence="2" id="KW-1185">Reference proteome</keyword>